<dbReference type="AlphaFoldDB" id="A0A4R8SLN3"/>
<dbReference type="EMBL" id="PECM01000009">
    <property type="protein sequence ID" value="TEA03062.1"/>
    <property type="molecule type" value="Genomic_DNA"/>
</dbReference>
<accession>A0A4R8SLN3</accession>
<dbReference type="Proteomes" id="UP000294844">
    <property type="component" value="Unassembled WGS sequence"/>
</dbReference>
<evidence type="ECO:0000313" key="3">
    <source>
        <dbReference type="Proteomes" id="UP000294844"/>
    </source>
</evidence>
<dbReference type="Proteomes" id="UP000295685">
    <property type="component" value="Unassembled WGS sequence"/>
</dbReference>
<evidence type="ECO:0000313" key="4">
    <source>
        <dbReference type="Proteomes" id="UP000295685"/>
    </source>
</evidence>
<organism evidence="1 4">
    <name type="scientific">Mycobacteroides salmoniphilum</name>
    <dbReference type="NCBI Taxonomy" id="404941"/>
    <lineage>
        <taxon>Bacteria</taxon>
        <taxon>Bacillati</taxon>
        <taxon>Actinomycetota</taxon>
        <taxon>Actinomycetes</taxon>
        <taxon>Mycobacteriales</taxon>
        <taxon>Mycobacteriaceae</taxon>
        <taxon>Mycobacteroides</taxon>
    </lineage>
</organism>
<evidence type="ECO:0000313" key="1">
    <source>
        <dbReference type="EMBL" id="TDZ98532.1"/>
    </source>
</evidence>
<name>A0A4R8SLN3_9MYCO</name>
<sequence length="56" mass="6385">MRADALLQHWITLHPAGKLQRRLGYKRAIESYLLVVENLPRAKRPVGAVTFGKSEQ</sequence>
<proteinExistence type="predicted"/>
<evidence type="ECO:0000313" key="2">
    <source>
        <dbReference type="EMBL" id="TEA03062.1"/>
    </source>
</evidence>
<protein>
    <submittedName>
        <fullName evidence="1">Uncharacterized protein</fullName>
    </submittedName>
</protein>
<dbReference type="EMBL" id="PECK01000001">
    <property type="protein sequence ID" value="TDZ98532.1"/>
    <property type="molecule type" value="Genomic_DNA"/>
</dbReference>
<gene>
    <name evidence="2" type="ORF">CCUG60883_03686</name>
    <name evidence="1" type="ORF">CCUG60885_00402</name>
</gene>
<comment type="caution">
    <text evidence="1">The sequence shown here is derived from an EMBL/GenBank/DDBJ whole genome shotgun (WGS) entry which is preliminary data.</text>
</comment>
<reference evidence="3 4" key="1">
    <citation type="journal article" date="2019" name="Sci. Rep.">
        <title>Extended insight into the Mycobacterium chelonae-abscessus complex through whole genome sequencing of Mycobacterium salmoniphilum outbreak and Mycobacterium salmoniphilum-like strains.</title>
        <authorList>
            <person name="Behra P.R.K."/>
            <person name="Das S."/>
            <person name="Pettersson B.M.F."/>
            <person name="Shirreff L."/>
            <person name="DuCote T."/>
            <person name="Jacobsson K.G."/>
            <person name="Ennis D.G."/>
            <person name="Kirsebom L.A."/>
        </authorList>
    </citation>
    <scope>NUCLEOTIDE SEQUENCE [LARGE SCALE GENOMIC DNA]</scope>
    <source>
        <strain evidence="2 3">CCUG 60883</strain>
        <strain evidence="1 4">CCUG 60885</strain>
    </source>
</reference>
<dbReference type="RefSeq" id="WP_191986298.1">
    <property type="nucleotide sequence ID" value="NZ_PECK01000001.1"/>
</dbReference>
<keyword evidence="3" id="KW-1185">Reference proteome</keyword>